<reference evidence="2 3" key="1">
    <citation type="submission" date="2014-06" db="EMBL/GenBank/DDBJ databases">
        <authorList>
            <person name="Swart Estienne"/>
        </authorList>
    </citation>
    <scope>NUCLEOTIDE SEQUENCE [LARGE SCALE GENOMIC DNA]</scope>
    <source>
        <strain evidence="2 3">130c</strain>
    </source>
</reference>
<feature type="signal peptide" evidence="1">
    <location>
        <begin position="1"/>
        <end position="18"/>
    </location>
</feature>
<protein>
    <submittedName>
        <fullName evidence="2">Uncharacterized protein</fullName>
    </submittedName>
</protein>
<keyword evidence="3" id="KW-1185">Reference proteome</keyword>
<sequence length="154" mass="17640">MKASIIILAITLTSAVNALVFNEDIYRLHQEELLEQYYLNHKNDRNGLIANKLKPQQKIPPEFLQPIGACGMFNPPPHCREAHQIKNDNARFGYRSALQPNKFNTPKVQGVEDFNSFSFRCQQFGECHSLGFNPDQQIPADLKDLIIQLKKSQM</sequence>
<accession>A0A078AHR8</accession>
<dbReference type="Proteomes" id="UP000039865">
    <property type="component" value="Unassembled WGS sequence"/>
</dbReference>
<proteinExistence type="predicted"/>
<dbReference type="EMBL" id="CCKQ01009912">
    <property type="protein sequence ID" value="CDW81416.1"/>
    <property type="molecule type" value="Genomic_DNA"/>
</dbReference>
<evidence type="ECO:0000313" key="2">
    <source>
        <dbReference type="EMBL" id="CDW81416.1"/>
    </source>
</evidence>
<gene>
    <name evidence="2" type="primary">Contig377.g420</name>
    <name evidence="2" type="ORF">STYLEM_10432</name>
</gene>
<keyword evidence="1" id="KW-0732">Signal</keyword>
<organism evidence="2 3">
    <name type="scientific">Stylonychia lemnae</name>
    <name type="common">Ciliate</name>
    <dbReference type="NCBI Taxonomy" id="5949"/>
    <lineage>
        <taxon>Eukaryota</taxon>
        <taxon>Sar</taxon>
        <taxon>Alveolata</taxon>
        <taxon>Ciliophora</taxon>
        <taxon>Intramacronucleata</taxon>
        <taxon>Spirotrichea</taxon>
        <taxon>Stichotrichia</taxon>
        <taxon>Sporadotrichida</taxon>
        <taxon>Oxytrichidae</taxon>
        <taxon>Stylonychinae</taxon>
        <taxon>Stylonychia</taxon>
    </lineage>
</organism>
<name>A0A078AHR8_STYLE</name>
<feature type="chain" id="PRO_5001729415" evidence="1">
    <location>
        <begin position="19"/>
        <end position="154"/>
    </location>
</feature>
<dbReference type="AlphaFoldDB" id="A0A078AHR8"/>
<evidence type="ECO:0000313" key="3">
    <source>
        <dbReference type="Proteomes" id="UP000039865"/>
    </source>
</evidence>
<dbReference type="InParanoid" id="A0A078AHR8"/>
<evidence type="ECO:0000256" key="1">
    <source>
        <dbReference type="SAM" id="SignalP"/>
    </source>
</evidence>